<feature type="coiled-coil region" evidence="1">
    <location>
        <begin position="217"/>
        <end position="297"/>
    </location>
</feature>
<evidence type="ECO:0000256" key="1">
    <source>
        <dbReference type="SAM" id="Coils"/>
    </source>
</evidence>
<feature type="coiled-coil region" evidence="1">
    <location>
        <begin position="129"/>
        <end position="188"/>
    </location>
</feature>
<gene>
    <name evidence="3" type="ORF">SteCoe_8006</name>
</gene>
<evidence type="ECO:0000313" key="4">
    <source>
        <dbReference type="Proteomes" id="UP000187209"/>
    </source>
</evidence>
<feature type="coiled-coil region" evidence="1">
    <location>
        <begin position="60"/>
        <end position="94"/>
    </location>
</feature>
<dbReference type="Proteomes" id="UP000187209">
    <property type="component" value="Unassembled WGS sequence"/>
</dbReference>
<reference evidence="3 4" key="1">
    <citation type="submission" date="2016-11" db="EMBL/GenBank/DDBJ databases">
        <title>The macronuclear genome of Stentor coeruleus: a giant cell with tiny introns.</title>
        <authorList>
            <person name="Slabodnick M."/>
            <person name="Ruby J.G."/>
            <person name="Reiff S.B."/>
            <person name="Swart E.C."/>
            <person name="Gosai S."/>
            <person name="Prabakaran S."/>
            <person name="Witkowska E."/>
            <person name="Larue G.E."/>
            <person name="Fisher S."/>
            <person name="Freeman R.M."/>
            <person name="Gunawardena J."/>
            <person name="Chu W."/>
            <person name="Stover N.A."/>
            <person name="Gregory B.D."/>
            <person name="Nowacki M."/>
            <person name="Derisi J."/>
            <person name="Roy S.W."/>
            <person name="Marshall W.F."/>
            <person name="Sood P."/>
        </authorList>
    </citation>
    <scope>NUCLEOTIDE SEQUENCE [LARGE SCALE GENOMIC DNA]</scope>
    <source>
        <strain evidence="3">WM001</strain>
    </source>
</reference>
<evidence type="ECO:0000313" key="3">
    <source>
        <dbReference type="EMBL" id="OMJ89740.1"/>
    </source>
</evidence>
<dbReference type="EMBL" id="MPUH01000118">
    <property type="protein sequence ID" value="OMJ89740.1"/>
    <property type="molecule type" value="Genomic_DNA"/>
</dbReference>
<accession>A0A1R2CLB5</accession>
<feature type="region of interest" description="Disordered" evidence="2">
    <location>
        <begin position="333"/>
        <end position="354"/>
    </location>
</feature>
<feature type="compositionally biased region" description="Basic and acidic residues" evidence="2">
    <location>
        <begin position="343"/>
        <end position="352"/>
    </location>
</feature>
<sequence>MSQRILRDKKKPTIKLGKIKSLASISKTPKYTVKLTERKVTKTSSEIPFNIPINEQPSPQPDLSQKLEEAKREILEYRRKNKEYEAENISLKTEVFKLSKFERSMTIESSLFSEKSPSESIDLSSKQLVERQSAKEKDLILENEQLQSKISLMDTVIRELKQNGKNLYQEFQNELLKYKKALENSEKSMKLKDLEVSETKKTLRTLESQKMTFVSSIKDLELEIIAMKQEKEAERSAELEQLQKKTQEIIALQEQLKKSQEETNEVREELQDYIKRYNTLSEKAETLQKQLDKEQYNNFIYKFKVDYKFDSGKFVQAPSRPFQRSLTIVENAKKTTIGSPDTETGRLQESKTVELPSIQKSKHVRFEGVSNAPPSPSNEF</sequence>
<keyword evidence="4" id="KW-1185">Reference proteome</keyword>
<dbReference type="AlphaFoldDB" id="A0A1R2CLB5"/>
<protein>
    <submittedName>
        <fullName evidence="3">Uncharacterized protein</fullName>
    </submittedName>
</protein>
<name>A0A1R2CLB5_9CILI</name>
<evidence type="ECO:0000256" key="2">
    <source>
        <dbReference type="SAM" id="MobiDB-lite"/>
    </source>
</evidence>
<comment type="caution">
    <text evidence="3">The sequence shown here is derived from an EMBL/GenBank/DDBJ whole genome shotgun (WGS) entry which is preliminary data.</text>
</comment>
<proteinExistence type="predicted"/>
<feature type="compositionally biased region" description="Polar residues" evidence="2">
    <location>
        <begin position="333"/>
        <end position="342"/>
    </location>
</feature>
<organism evidence="3 4">
    <name type="scientific">Stentor coeruleus</name>
    <dbReference type="NCBI Taxonomy" id="5963"/>
    <lineage>
        <taxon>Eukaryota</taxon>
        <taxon>Sar</taxon>
        <taxon>Alveolata</taxon>
        <taxon>Ciliophora</taxon>
        <taxon>Postciliodesmatophora</taxon>
        <taxon>Heterotrichea</taxon>
        <taxon>Heterotrichida</taxon>
        <taxon>Stentoridae</taxon>
        <taxon>Stentor</taxon>
    </lineage>
</organism>
<keyword evidence="1" id="KW-0175">Coiled coil</keyword>